<proteinExistence type="predicted"/>
<sequence>MFGASPLAQRVFRSPPLPSFLYWPVPTCIRNQTYFRTALSVHRTIPGTSDRSLLYSQTAETDLPRVLADLPRVLAGLTSVITPPRRQGWPTSSTTKRLYALQLSLERDFRSVTPSHKVCCHDLVLSNANPS</sequence>
<organism evidence="1 2">
    <name type="scientific">Exidia glandulosa HHB12029</name>
    <dbReference type="NCBI Taxonomy" id="1314781"/>
    <lineage>
        <taxon>Eukaryota</taxon>
        <taxon>Fungi</taxon>
        <taxon>Dikarya</taxon>
        <taxon>Basidiomycota</taxon>
        <taxon>Agaricomycotina</taxon>
        <taxon>Agaricomycetes</taxon>
        <taxon>Auriculariales</taxon>
        <taxon>Exidiaceae</taxon>
        <taxon>Exidia</taxon>
    </lineage>
</organism>
<gene>
    <name evidence="1" type="ORF">EXIGLDRAFT_784483</name>
</gene>
<accession>A0A166MFC5</accession>
<dbReference type="InParanoid" id="A0A166MFC5"/>
<dbReference type="Proteomes" id="UP000077266">
    <property type="component" value="Unassembled WGS sequence"/>
</dbReference>
<protein>
    <submittedName>
        <fullName evidence="1">Uncharacterized protein</fullName>
    </submittedName>
</protein>
<name>A0A166MFC5_EXIGL</name>
<evidence type="ECO:0000313" key="2">
    <source>
        <dbReference type="Proteomes" id="UP000077266"/>
    </source>
</evidence>
<dbReference type="AlphaFoldDB" id="A0A166MFC5"/>
<reference evidence="1 2" key="1">
    <citation type="journal article" date="2016" name="Mol. Biol. Evol.">
        <title>Comparative Genomics of Early-Diverging Mushroom-Forming Fungi Provides Insights into the Origins of Lignocellulose Decay Capabilities.</title>
        <authorList>
            <person name="Nagy L.G."/>
            <person name="Riley R."/>
            <person name="Tritt A."/>
            <person name="Adam C."/>
            <person name="Daum C."/>
            <person name="Floudas D."/>
            <person name="Sun H."/>
            <person name="Yadav J.S."/>
            <person name="Pangilinan J."/>
            <person name="Larsson K.H."/>
            <person name="Matsuura K."/>
            <person name="Barry K."/>
            <person name="Labutti K."/>
            <person name="Kuo R."/>
            <person name="Ohm R.A."/>
            <person name="Bhattacharya S.S."/>
            <person name="Shirouzu T."/>
            <person name="Yoshinaga Y."/>
            <person name="Martin F.M."/>
            <person name="Grigoriev I.V."/>
            <person name="Hibbett D.S."/>
        </authorList>
    </citation>
    <scope>NUCLEOTIDE SEQUENCE [LARGE SCALE GENOMIC DNA]</scope>
    <source>
        <strain evidence="1 2">HHB12029</strain>
    </source>
</reference>
<evidence type="ECO:0000313" key="1">
    <source>
        <dbReference type="EMBL" id="KZV77970.1"/>
    </source>
</evidence>
<keyword evidence="2" id="KW-1185">Reference proteome</keyword>
<dbReference type="EMBL" id="KV427273">
    <property type="protein sequence ID" value="KZV77970.1"/>
    <property type="molecule type" value="Genomic_DNA"/>
</dbReference>